<sequence length="119" mass="12181">MASDELSLLALSPPPHRVTLDPFTPCAPPLFAASPAHHGSPKEAEWPTPQGGRGFCKGVVAGEGGVVLPLLVLTPICGFTLGTSPFASSEAKKGQEEGRPGLLGGVGSAEAHWGRSLFL</sequence>
<protein>
    <submittedName>
        <fullName evidence="2">Uncharacterized protein</fullName>
    </submittedName>
</protein>
<feature type="compositionally biased region" description="Basic and acidic residues" evidence="1">
    <location>
        <begin position="90"/>
        <end position="99"/>
    </location>
</feature>
<evidence type="ECO:0000256" key="1">
    <source>
        <dbReference type="SAM" id="MobiDB-lite"/>
    </source>
</evidence>
<feature type="region of interest" description="Disordered" evidence="1">
    <location>
        <begin position="31"/>
        <end position="50"/>
    </location>
</feature>
<dbReference type="EMBL" id="OX395129">
    <property type="protein sequence ID" value="CAI5773690.1"/>
    <property type="molecule type" value="Genomic_DNA"/>
</dbReference>
<name>A0AA35K8L9_9SAUR</name>
<feature type="region of interest" description="Disordered" evidence="1">
    <location>
        <begin position="87"/>
        <end position="108"/>
    </location>
</feature>
<dbReference type="AlphaFoldDB" id="A0AA35K8L9"/>
<gene>
    <name evidence="2" type="ORF">PODLI_1B006529</name>
</gene>
<dbReference type="Proteomes" id="UP001178461">
    <property type="component" value="Chromosome 4"/>
</dbReference>
<evidence type="ECO:0000313" key="3">
    <source>
        <dbReference type="Proteomes" id="UP001178461"/>
    </source>
</evidence>
<proteinExistence type="predicted"/>
<accession>A0AA35K8L9</accession>
<organism evidence="2 3">
    <name type="scientific">Podarcis lilfordi</name>
    <name type="common">Lilford's wall lizard</name>
    <dbReference type="NCBI Taxonomy" id="74358"/>
    <lineage>
        <taxon>Eukaryota</taxon>
        <taxon>Metazoa</taxon>
        <taxon>Chordata</taxon>
        <taxon>Craniata</taxon>
        <taxon>Vertebrata</taxon>
        <taxon>Euteleostomi</taxon>
        <taxon>Lepidosauria</taxon>
        <taxon>Squamata</taxon>
        <taxon>Bifurcata</taxon>
        <taxon>Unidentata</taxon>
        <taxon>Episquamata</taxon>
        <taxon>Laterata</taxon>
        <taxon>Lacertibaenia</taxon>
        <taxon>Lacertidae</taxon>
        <taxon>Podarcis</taxon>
    </lineage>
</organism>
<keyword evidence="3" id="KW-1185">Reference proteome</keyword>
<evidence type="ECO:0000313" key="2">
    <source>
        <dbReference type="EMBL" id="CAI5773690.1"/>
    </source>
</evidence>
<reference evidence="2" key="1">
    <citation type="submission" date="2022-12" db="EMBL/GenBank/DDBJ databases">
        <authorList>
            <person name="Alioto T."/>
            <person name="Alioto T."/>
            <person name="Gomez Garrido J."/>
        </authorList>
    </citation>
    <scope>NUCLEOTIDE SEQUENCE</scope>
</reference>